<organism evidence="4 5">
    <name type="scientific">Candidatus Blackburnbacteria bacterium RIFCSPHIGHO2_01_FULL_43_15b</name>
    <dbReference type="NCBI Taxonomy" id="1797513"/>
    <lineage>
        <taxon>Bacteria</taxon>
        <taxon>Candidatus Blackburniibacteriota</taxon>
    </lineage>
</organism>
<evidence type="ECO:0000256" key="2">
    <source>
        <dbReference type="SAM" id="Phobius"/>
    </source>
</evidence>
<dbReference type="PROSITE" id="PS50853">
    <property type="entry name" value="FN3"/>
    <property type="match status" value="1"/>
</dbReference>
<dbReference type="InterPro" id="IPR003961">
    <property type="entry name" value="FN3_dom"/>
</dbReference>
<name>A0A1G1V3J5_9BACT</name>
<evidence type="ECO:0000313" key="5">
    <source>
        <dbReference type="Proteomes" id="UP000177967"/>
    </source>
</evidence>
<evidence type="ECO:0000259" key="3">
    <source>
        <dbReference type="PROSITE" id="PS50853"/>
    </source>
</evidence>
<feature type="transmembrane region" description="Helical" evidence="2">
    <location>
        <begin position="7"/>
        <end position="27"/>
    </location>
</feature>
<sequence>MKQQRSFPTILGLFVLIVGVAVGVFLVQSNQNLTTSASPDEAPSGVKITNITDKSFTVSWTTAKKVSGFVSYGESRSLGQTAGGEIANVHSVFVNSLSPATNYYLKITSGQNAYGDKGEAYQVKTTQKLPSPKKNDIVFGTILDTLGKPVPKVLVIVNVTGASPLSTLSDTHGAWVIPLSTLKTSTLSGYASYSPKTTLDIFVSGNSQTSQGKILVGNAHPVPAITLGKNYNFTDVKSPSSTTLPKASLVLAAVNLPSPAPTQPTPKTSPTLSPSPTRVPTPAPVAKSRLPNVGDLTPMILLTIMGLSLVSSGFLLAKVIA</sequence>
<dbReference type="SMART" id="SM00060">
    <property type="entry name" value="FN3"/>
    <property type="match status" value="1"/>
</dbReference>
<dbReference type="STRING" id="1797513.A2782_04465"/>
<feature type="domain" description="Fibronectin type-III" evidence="3">
    <location>
        <begin position="42"/>
        <end position="132"/>
    </location>
</feature>
<accession>A0A1G1V3J5</accession>
<keyword evidence="2" id="KW-0472">Membrane</keyword>
<dbReference type="Proteomes" id="UP000177967">
    <property type="component" value="Unassembled WGS sequence"/>
</dbReference>
<reference evidence="4 5" key="1">
    <citation type="journal article" date="2016" name="Nat. Commun.">
        <title>Thousands of microbial genomes shed light on interconnected biogeochemical processes in an aquifer system.</title>
        <authorList>
            <person name="Anantharaman K."/>
            <person name="Brown C.T."/>
            <person name="Hug L.A."/>
            <person name="Sharon I."/>
            <person name="Castelle C.J."/>
            <person name="Probst A.J."/>
            <person name="Thomas B.C."/>
            <person name="Singh A."/>
            <person name="Wilkins M.J."/>
            <person name="Karaoz U."/>
            <person name="Brodie E.L."/>
            <person name="Williams K.H."/>
            <person name="Hubbard S.S."/>
            <person name="Banfield J.F."/>
        </authorList>
    </citation>
    <scope>NUCLEOTIDE SEQUENCE [LARGE SCALE GENOMIC DNA]</scope>
</reference>
<keyword evidence="2" id="KW-0812">Transmembrane</keyword>
<dbReference type="AlphaFoldDB" id="A0A1G1V3J5"/>
<dbReference type="InterPro" id="IPR013783">
    <property type="entry name" value="Ig-like_fold"/>
</dbReference>
<protein>
    <recommendedName>
        <fullName evidence="3">Fibronectin type-III domain-containing protein</fullName>
    </recommendedName>
</protein>
<evidence type="ECO:0000313" key="4">
    <source>
        <dbReference type="EMBL" id="OGY09927.1"/>
    </source>
</evidence>
<feature type="region of interest" description="Disordered" evidence="1">
    <location>
        <begin position="256"/>
        <end position="286"/>
    </location>
</feature>
<keyword evidence="2" id="KW-1133">Transmembrane helix</keyword>
<dbReference type="SUPFAM" id="SSF49265">
    <property type="entry name" value="Fibronectin type III"/>
    <property type="match status" value="1"/>
</dbReference>
<dbReference type="Gene3D" id="2.60.40.10">
    <property type="entry name" value="Immunoglobulins"/>
    <property type="match status" value="1"/>
</dbReference>
<proteinExistence type="predicted"/>
<feature type="transmembrane region" description="Helical" evidence="2">
    <location>
        <begin position="296"/>
        <end position="317"/>
    </location>
</feature>
<gene>
    <name evidence="4" type="ORF">A2782_04465</name>
</gene>
<dbReference type="InterPro" id="IPR036116">
    <property type="entry name" value="FN3_sf"/>
</dbReference>
<evidence type="ECO:0000256" key="1">
    <source>
        <dbReference type="SAM" id="MobiDB-lite"/>
    </source>
</evidence>
<comment type="caution">
    <text evidence="4">The sequence shown here is derived from an EMBL/GenBank/DDBJ whole genome shotgun (WGS) entry which is preliminary data.</text>
</comment>
<dbReference type="EMBL" id="MHBW01000003">
    <property type="protein sequence ID" value="OGY09927.1"/>
    <property type="molecule type" value="Genomic_DNA"/>
</dbReference>
<feature type="compositionally biased region" description="Low complexity" evidence="1">
    <location>
        <begin position="265"/>
        <end position="276"/>
    </location>
</feature>
<dbReference type="Pfam" id="PF00041">
    <property type="entry name" value="fn3"/>
    <property type="match status" value="1"/>
</dbReference>
<dbReference type="CDD" id="cd00063">
    <property type="entry name" value="FN3"/>
    <property type="match status" value="1"/>
</dbReference>